<organism evidence="4 5">
    <name type="scientific">Amycolatopsis pigmentata</name>
    <dbReference type="NCBI Taxonomy" id="450801"/>
    <lineage>
        <taxon>Bacteria</taxon>
        <taxon>Bacillati</taxon>
        <taxon>Actinomycetota</taxon>
        <taxon>Actinomycetes</taxon>
        <taxon>Pseudonocardiales</taxon>
        <taxon>Pseudonocardiaceae</taxon>
        <taxon>Amycolatopsis</taxon>
    </lineage>
</organism>
<dbReference type="InterPro" id="IPR032466">
    <property type="entry name" value="Metal_Hydrolase"/>
</dbReference>
<dbReference type="Pfam" id="PF04909">
    <property type="entry name" value="Amidohydro_2"/>
    <property type="match status" value="1"/>
</dbReference>
<protein>
    <submittedName>
        <fullName evidence="4">Amidohydrolase family protein</fullName>
    </submittedName>
</protein>
<evidence type="ECO:0000256" key="2">
    <source>
        <dbReference type="SAM" id="MobiDB-lite"/>
    </source>
</evidence>
<keyword evidence="5" id="KW-1185">Reference proteome</keyword>
<dbReference type="EMBL" id="JBHUKR010000004">
    <property type="protein sequence ID" value="MFD2415864.1"/>
    <property type="molecule type" value="Genomic_DNA"/>
</dbReference>
<dbReference type="RefSeq" id="WP_378262054.1">
    <property type="nucleotide sequence ID" value="NZ_JBHUKR010000004.1"/>
</dbReference>
<evidence type="ECO:0000313" key="4">
    <source>
        <dbReference type="EMBL" id="MFD2415864.1"/>
    </source>
</evidence>
<reference evidence="5" key="1">
    <citation type="journal article" date="2019" name="Int. J. Syst. Evol. Microbiol.">
        <title>The Global Catalogue of Microorganisms (GCM) 10K type strain sequencing project: providing services to taxonomists for standard genome sequencing and annotation.</title>
        <authorList>
            <consortium name="The Broad Institute Genomics Platform"/>
            <consortium name="The Broad Institute Genome Sequencing Center for Infectious Disease"/>
            <person name="Wu L."/>
            <person name="Ma J."/>
        </authorList>
    </citation>
    <scope>NUCLEOTIDE SEQUENCE [LARGE SCALE GENOMIC DNA]</scope>
    <source>
        <strain evidence="5">CGMCC 4.7645</strain>
    </source>
</reference>
<dbReference type="InterPro" id="IPR006680">
    <property type="entry name" value="Amidohydro-rel"/>
</dbReference>
<evidence type="ECO:0000256" key="1">
    <source>
        <dbReference type="ARBA" id="ARBA00023239"/>
    </source>
</evidence>
<feature type="domain" description="Amidohydrolase-related" evidence="3">
    <location>
        <begin position="5"/>
        <end position="265"/>
    </location>
</feature>
<evidence type="ECO:0000313" key="5">
    <source>
        <dbReference type="Proteomes" id="UP001597417"/>
    </source>
</evidence>
<evidence type="ECO:0000259" key="3">
    <source>
        <dbReference type="Pfam" id="PF04909"/>
    </source>
</evidence>
<dbReference type="PANTHER" id="PTHR21240">
    <property type="entry name" value="2-AMINO-3-CARBOXYLMUCONATE-6-SEMIALDEHYDE DECARBOXYLASE"/>
    <property type="match status" value="1"/>
</dbReference>
<name>A0ABW5FMN1_9PSEU</name>
<sequence>MLVTDAQVHVWAPETPERPWPPPATRPRPQGPPFSAEELLERMLPAGVDRAILVPPSFEGDRNDFCLAAAAAHPDRFRVMGRIDLTDPSGAAAVAGWRDNPGMLGVRLTFGFGESMNWLRDGTCEWFWAAAEAANVPVMLYPPGFLPEVADVAERHPGLRLVLDHLAVHPRFRDEQVDPELDELVKVAKFANIAVKATCVPSLTSEEYPFPSLRDRVRRVVDAFGPRRVFWGSDLTRLPCDYRQAVTHFTEELTFLDGEDLELVMGKAVSDWLGWT</sequence>
<dbReference type="InterPro" id="IPR032465">
    <property type="entry name" value="ACMSD"/>
</dbReference>
<feature type="compositionally biased region" description="Pro residues" evidence="2">
    <location>
        <begin position="18"/>
        <end position="32"/>
    </location>
</feature>
<accession>A0ABW5FMN1</accession>
<comment type="caution">
    <text evidence="4">The sequence shown here is derived from an EMBL/GenBank/DDBJ whole genome shotgun (WGS) entry which is preliminary data.</text>
</comment>
<proteinExistence type="predicted"/>
<gene>
    <name evidence="4" type="ORF">ACFSXZ_05935</name>
</gene>
<dbReference type="SUPFAM" id="SSF51556">
    <property type="entry name" value="Metallo-dependent hydrolases"/>
    <property type="match status" value="1"/>
</dbReference>
<feature type="region of interest" description="Disordered" evidence="2">
    <location>
        <begin position="1"/>
        <end position="34"/>
    </location>
</feature>
<keyword evidence="1" id="KW-0456">Lyase</keyword>
<dbReference type="Proteomes" id="UP001597417">
    <property type="component" value="Unassembled WGS sequence"/>
</dbReference>
<dbReference type="Gene3D" id="3.20.20.140">
    <property type="entry name" value="Metal-dependent hydrolases"/>
    <property type="match status" value="1"/>
</dbReference>